<dbReference type="InterPro" id="IPR001005">
    <property type="entry name" value="SANT/Myb"/>
</dbReference>
<evidence type="ECO:0000256" key="2">
    <source>
        <dbReference type="SAM" id="MobiDB-lite"/>
    </source>
</evidence>
<feature type="compositionally biased region" description="Low complexity" evidence="2">
    <location>
        <begin position="186"/>
        <end position="205"/>
    </location>
</feature>
<evidence type="ECO:0000259" key="4">
    <source>
        <dbReference type="PROSITE" id="PS51293"/>
    </source>
</evidence>
<dbReference type="RefSeq" id="XP_003288921.1">
    <property type="nucleotide sequence ID" value="XM_003288873.1"/>
</dbReference>
<dbReference type="InterPro" id="IPR017884">
    <property type="entry name" value="SANT_dom"/>
</dbReference>
<dbReference type="Pfam" id="PF00249">
    <property type="entry name" value="Myb_DNA-binding"/>
    <property type="match status" value="1"/>
</dbReference>
<evidence type="ECO:0000256" key="1">
    <source>
        <dbReference type="SAM" id="Coils"/>
    </source>
</evidence>
<dbReference type="CDD" id="cd00167">
    <property type="entry name" value="SANT"/>
    <property type="match status" value="1"/>
</dbReference>
<dbReference type="InterPro" id="IPR017930">
    <property type="entry name" value="Myb_dom"/>
</dbReference>
<organism evidence="6 7">
    <name type="scientific">Dictyostelium purpureum</name>
    <name type="common">Slime mold</name>
    <dbReference type="NCBI Taxonomy" id="5786"/>
    <lineage>
        <taxon>Eukaryota</taxon>
        <taxon>Amoebozoa</taxon>
        <taxon>Evosea</taxon>
        <taxon>Eumycetozoa</taxon>
        <taxon>Dictyostelia</taxon>
        <taxon>Dictyosteliales</taxon>
        <taxon>Dictyosteliaceae</taxon>
        <taxon>Dictyostelium</taxon>
    </lineage>
</organism>
<feature type="domain" description="SANT" evidence="4">
    <location>
        <begin position="233"/>
        <end position="284"/>
    </location>
</feature>
<dbReference type="KEGG" id="dpp:DICPUDRAFT_79707"/>
<dbReference type="Proteomes" id="UP000001064">
    <property type="component" value="Unassembled WGS sequence"/>
</dbReference>
<evidence type="ECO:0000313" key="7">
    <source>
        <dbReference type="Proteomes" id="UP000001064"/>
    </source>
</evidence>
<feature type="region of interest" description="Disordered" evidence="2">
    <location>
        <begin position="186"/>
        <end position="217"/>
    </location>
</feature>
<evidence type="ECO:0000313" key="6">
    <source>
        <dbReference type="EMBL" id="EGC34545.1"/>
    </source>
</evidence>
<dbReference type="SUPFAM" id="SSF46689">
    <property type="entry name" value="Homeodomain-like"/>
    <property type="match status" value="1"/>
</dbReference>
<dbReference type="PROSITE" id="PS51293">
    <property type="entry name" value="SANT"/>
    <property type="match status" value="1"/>
</dbReference>
<feature type="domain" description="Myb-like" evidence="3">
    <location>
        <begin position="230"/>
        <end position="280"/>
    </location>
</feature>
<feature type="coiled-coil region" evidence="1">
    <location>
        <begin position="25"/>
        <end position="59"/>
    </location>
</feature>
<accession>F0ZND7</accession>
<evidence type="ECO:0000259" key="5">
    <source>
        <dbReference type="PROSITE" id="PS51294"/>
    </source>
</evidence>
<name>F0ZND7_DICPU</name>
<gene>
    <name evidence="6" type="ORF">DICPUDRAFT_79707</name>
</gene>
<dbReference type="SMART" id="SM00717">
    <property type="entry name" value="SANT"/>
    <property type="match status" value="1"/>
</dbReference>
<dbReference type="GeneID" id="10499603"/>
<dbReference type="OMA" id="IIFHENT"/>
<dbReference type="PANTHER" id="PTHR36911:SF1">
    <property type="entry name" value="LIM ZINC-BINDING DOMAIN-CONTAINING PROTEIN"/>
    <property type="match status" value="1"/>
</dbReference>
<dbReference type="PROSITE" id="PS51294">
    <property type="entry name" value="HTH_MYB"/>
    <property type="match status" value="1"/>
</dbReference>
<dbReference type="InterPro" id="IPR009057">
    <property type="entry name" value="Homeodomain-like_sf"/>
</dbReference>
<feature type="region of interest" description="Disordered" evidence="2">
    <location>
        <begin position="117"/>
        <end position="141"/>
    </location>
</feature>
<keyword evidence="7" id="KW-1185">Reference proteome</keyword>
<proteinExistence type="predicted"/>
<keyword evidence="1" id="KW-0175">Coiled coil</keyword>
<dbReference type="AlphaFoldDB" id="F0ZND7"/>
<feature type="domain" description="HTH myb-type" evidence="5">
    <location>
        <begin position="230"/>
        <end position="284"/>
    </location>
</feature>
<dbReference type="InParanoid" id="F0ZND7"/>
<dbReference type="OrthoDB" id="10677458at2759"/>
<sequence length="332" mass="38651">MEVTSNILDISDENHNEKDYTEKFIIQLKEQLEKSNRENKELYEKYESLVKAINKKKSQILKCRNSLISLLDNVTVIDNNNINDNSIDIINNNNINNNNGYSNNYSNLTIVEKLSNSSSTSTPTILSRSPSPETITTNSTPLKKNKPIIFHENTIDFFQNKKKINNNTEHNDDTQIRNVNYNILKNDNNQINNNNNNNNNINNNNGKRKYSSEDESEEDVNFCQNGERDLKKQKRTIWTEQEEELFKNVYQQYGRNWKLIHSHFQSKTLMQVSTHAKYLIKIGKLENIPRIKIDQSFKNIDDNSNNNNIDINNSIINNNLNSDEMNNIIISS</sequence>
<evidence type="ECO:0000259" key="3">
    <source>
        <dbReference type="PROSITE" id="PS50090"/>
    </source>
</evidence>
<dbReference type="PROSITE" id="PS50090">
    <property type="entry name" value="MYB_LIKE"/>
    <property type="match status" value="1"/>
</dbReference>
<protein>
    <submittedName>
        <fullName evidence="6">Uncharacterized protein</fullName>
    </submittedName>
</protein>
<dbReference type="PANTHER" id="PTHR36911">
    <property type="entry name" value="LIM ZINC-BINDING DOMAIN-CONTAINING PROTEIN-RELATED"/>
    <property type="match status" value="1"/>
</dbReference>
<dbReference type="VEuPathDB" id="AmoebaDB:DICPUDRAFT_79707"/>
<dbReference type="EMBL" id="GL871093">
    <property type="protein sequence ID" value="EGC34545.1"/>
    <property type="molecule type" value="Genomic_DNA"/>
</dbReference>
<dbReference type="Gene3D" id="1.10.10.60">
    <property type="entry name" value="Homeodomain-like"/>
    <property type="match status" value="1"/>
</dbReference>
<reference evidence="7" key="1">
    <citation type="journal article" date="2011" name="Genome Biol.">
        <title>Comparative genomics of the social amoebae Dictyostelium discoideum and Dictyostelium purpureum.</title>
        <authorList>
            <consortium name="US DOE Joint Genome Institute (JGI-PGF)"/>
            <person name="Sucgang R."/>
            <person name="Kuo A."/>
            <person name="Tian X."/>
            <person name="Salerno W."/>
            <person name="Parikh A."/>
            <person name="Feasley C.L."/>
            <person name="Dalin E."/>
            <person name="Tu H."/>
            <person name="Huang E."/>
            <person name="Barry K."/>
            <person name="Lindquist E."/>
            <person name="Shapiro H."/>
            <person name="Bruce D."/>
            <person name="Schmutz J."/>
            <person name="Salamov A."/>
            <person name="Fey P."/>
            <person name="Gaudet P."/>
            <person name="Anjard C."/>
            <person name="Babu M.M."/>
            <person name="Basu S."/>
            <person name="Bushmanova Y."/>
            <person name="van der Wel H."/>
            <person name="Katoh-Kurasawa M."/>
            <person name="Dinh C."/>
            <person name="Coutinho P.M."/>
            <person name="Saito T."/>
            <person name="Elias M."/>
            <person name="Schaap P."/>
            <person name="Kay R.R."/>
            <person name="Henrissat B."/>
            <person name="Eichinger L."/>
            <person name="Rivero F."/>
            <person name="Putnam N.H."/>
            <person name="West C.M."/>
            <person name="Loomis W.F."/>
            <person name="Chisholm R.L."/>
            <person name="Shaulsky G."/>
            <person name="Strassmann J.E."/>
            <person name="Queller D.C."/>
            <person name="Kuspa A."/>
            <person name="Grigoriev I.V."/>
        </authorList>
    </citation>
    <scope>NUCLEOTIDE SEQUENCE [LARGE SCALE GENOMIC DNA]</scope>
    <source>
        <strain evidence="7">QSDP1</strain>
    </source>
</reference>